<dbReference type="Pfam" id="PF11754">
    <property type="entry name" value="Velvet"/>
    <property type="match status" value="2"/>
</dbReference>
<feature type="region of interest" description="Disordered" evidence="5">
    <location>
        <begin position="342"/>
        <end position="445"/>
    </location>
</feature>
<dbReference type="InterPro" id="IPR038491">
    <property type="entry name" value="Velvet_dom_sf"/>
</dbReference>
<keyword evidence="8" id="KW-1185">Reference proteome</keyword>
<proteinExistence type="predicted"/>
<feature type="compositionally biased region" description="Low complexity" evidence="5">
    <location>
        <begin position="413"/>
        <end position="445"/>
    </location>
</feature>
<evidence type="ECO:0000256" key="3">
    <source>
        <dbReference type="ARBA" id="ARBA00023163"/>
    </source>
</evidence>
<dbReference type="PROSITE" id="PS51821">
    <property type="entry name" value="VELVET"/>
    <property type="match status" value="1"/>
</dbReference>
<gene>
    <name evidence="7" type="ORF">MUCCIDRAFT_114902</name>
</gene>
<evidence type="ECO:0000313" key="8">
    <source>
        <dbReference type="Proteomes" id="UP000077051"/>
    </source>
</evidence>
<reference evidence="7 8" key="1">
    <citation type="submission" date="2015-06" db="EMBL/GenBank/DDBJ databases">
        <title>Expansion of signal transduction pathways in fungi by whole-genome duplication.</title>
        <authorList>
            <consortium name="DOE Joint Genome Institute"/>
            <person name="Corrochano L.M."/>
            <person name="Kuo A."/>
            <person name="Marcet-Houben M."/>
            <person name="Polaino S."/>
            <person name="Salamov A."/>
            <person name="Villalobos J.M."/>
            <person name="Alvarez M.I."/>
            <person name="Avalos J."/>
            <person name="Benito E.P."/>
            <person name="Benoit I."/>
            <person name="Burger G."/>
            <person name="Camino L.P."/>
            <person name="Canovas D."/>
            <person name="Cerda-Olmedo E."/>
            <person name="Cheng J.-F."/>
            <person name="Dominguez A."/>
            <person name="Elias M."/>
            <person name="Eslava A.P."/>
            <person name="Glaser F."/>
            <person name="Grimwood J."/>
            <person name="Gutierrez G."/>
            <person name="Heitman J."/>
            <person name="Henrissat B."/>
            <person name="Iturriaga E.A."/>
            <person name="Lang B.F."/>
            <person name="Lavin J.L."/>
            <person name="Lee S."/>
            <person name="Li W."/>
            <person name="Lindquist E."/>
            <person name="Lopez-Garcia S."/>
            <person name="Luque E.M."/>
            <person name="Marcos A.T."/>
            <person name="Martin J."/>
            <person name="Mccluskey K."/>
            <person name="Medina H.R."/>
            <person name="Miralles-Duran A."/>
            <person name="Miyazaki A."/>
            <person name="Munoz-Torres E."/>
            <person name="Oguiza J.A."/>
            <person name="Ohm R."/>
            <person name="Olmedo M."/>
            <person name="Orejas M."/>
            <person name="Ortiz-Castellanos L."/>
            <person name="Pisabarro A.G."/>
            <person name="Rodriguez-Romero J."/>
            <person name="Ruiz-Herrera J."/>
            <person name="Ruiz-Vazquez R."/>
            <person name="Sanz C."/>
            <person name="Schackwitz W."/>
            <person name="Schmutz J."/>
            <person name="Shahriari M."/>
            <person name="Shelest E."/>
            <person name="Silva-Franco F."/>
            <person name="Soanes D."/>
            <person name="Syed K."/>
            <person name="Tagua V.G."/>
            <person name="Talbot N.J."/>
            <person name="Thon M."/>
            <person name="De Vries R.P."/>
            <person name="Wiebenga A."/>
            <person name="Yadav J.S."/>
            <person name="Braun E.L."/>
            <person name="Baker S."/>
            <person name="Garre V."/>
            <person name="Horwitz B."/>
            <person name="Torres-Martinez S."/>
            <person name="Idnurm A."/>
            <person name="Herrera-Estrella A."/>
            <person name="Gabaldon T."/>
            <person name="Grigoriev I.V."/>
        </authorList>
    </citation>
    <scope>NUCLEOTIDE SEQUENCE [LARGE SCALE GENOMIC DNA]</scope>
    <source>
        <strain evidence="7 8">CBS 277.49</strain>
    </source>
</reference>
<evidence type="ECO:0000256" key="1">
    <source>
        <dbReference type="ARBA" id="ARBA00004123"/>
    </source>
</evidence>
<evidence type="ECO:0000256" key="2">
    <source>
        <dbReference type="ARBA" id="ARBA00023015"/>
    </source>
</evidence>
<feature type="compositionally biased region" description="Low complexity" evidence="5">
    <location>
        <begin position="365"/>
        <end position="378"/>
    </location>
</feature>
<dbReference type="AlphaFoldDB" id="A0A168HDI1"/>
<evidence type="ECO:0000259" key="6">
    <source>
        <dbReference type="PROSITE" id="PS51821"/>
    </source>
</evidence>
<dbReference type="OrthoDB" id="5599552at2759"/>
<comment type="caution">
    <text evidence="7">The sequence shown here is derived from an EMBL/GenBank/DDBJ whole genome shotgun (WGS) entry which is preliminary data.</text>
</comment>
<organism evidence="7 8">
    <name type="scientific">Mucor lusitanicus CBS 277.49</name>
    <dbReference type="NCBI Taxonomy" id="747725"/>
    <lineage>
        <taxon>Eukaryota</taxon>
        <taxon>Fungi</taxon>
        <taxon>Fungi incertae sedis</taxon>
        <taxon>Mucoromycota</taxon>
        <taxon>Mucoromycotina</taxon>
        <taxon>Mucoromycetes</taxon>
        <taxon>Mucorales</taxon>
        <taxon>Mucorineae</taxon>
        <taxon>Mucoraceae</taxon>
        <taxon>Mucor</taxon>
    </lineage>
</organism>
<dbReference type="PANTHER" id="PTHR33572:SF18">
    <property type="entry name" value="SPORE DEVELOPMENT REGULATOR VOSA"/>
    <property type="match status" value="1"/>
</dbReference>
<evidence type="ECO:0000256" key="4">
    <source>
        <dbReference type="ARBA" id="ARBA00023242"/>
    </source>
</evidence>
<feature type="domain" description="Velvet" evidence="6">
    <location>
        <begin position="19"/>
        <end position="195"/>
    </location>
</feature>
<dbReference type="VEuPathDB" id="FungiDB:MUCCIDRAFT_114902"/>
<dbReference type="EMBL" id="AMYB01000009">
    <property type="protein sequence ID" value="OAC98660.1"/>
    <property type="molecule type" value="Genomic_DNA"/>
</dbReference>
<dbReference type="PANTHER" id="PTHR33572">
    <property type="entry name" value="SPORE DEVELOPMENT REGULATOR VOSA"/>
    <property type="match status" value="1"/>
</dbReference>
<protein>
    <recommendedName>
        <fullName evidence="6">Velvet domain-containing protein</fullName>
    </recommendedName>
</protein>
<name>A0A168HDI1_MUCCL</name>
<comment type="subcellular location">
    <subcellularLocation>
        <location evidence="1">Nucleus</location>
    </subcellularLocation>
</comment>
<feature type="compositionally biased region" description="Low complexity" evidence="5">
    <location>
        <begin position="217"/>
        <end position="226"/>
    </location>
</feature>
<dbReference type="STRING" id="747725.A0A168HDI1"/>
<feature type="compositionally biased region" description="Basic and acidic residues" evidence="5">
    <location>
        <begin position="206"/>
        <end position="215"/>
    </location>
</feature>
<feature type="compositionally biased region" description="Low complexity" evidence="5">
    <location>
        <begin position="250"/>
        <end position="275"/>
    </location>
</feature>
<sequence>MDESVSYHFATVKQRRENRHEIDYQLTLRQQPKQSRMCGVGEKADRRPIDPPPIVQLKVIDAKLPSAEKNAYLQNPYYFMYASLMAADLDEELHLLRDGKTRSTTGSVVSSLYHLKDIDNTDAGFFVFPDLSVRMEGSYRLKLSLFEIIGKEVFHCRSIISNKFFVYSAKKFPGMEESTFLSRSFADQGLKIRIRKELRQRRKLSKISDTEDKDANSSVTPSPTSTHSKKAKTYKGTSDESPPTLGGAMSSSNSTLTTSTASTTTPTLPTATINSHYRVDLPPNPTRYISYSSKQQPDAWTSLPQSSSPLGSNANRYYAQEESSNTNVDRVQQQPAHYFVHSDPYHSHSQASLKYPLPTAPSHPPSSQQQQHEQQPMSFHNHSSSGSRMNPPLFYYSSNYPNSSLPPPPPPSQSTSTQQPQHHSQQQQSSPPSSSHLSQHLPPPP</sequence>
<dbReference type="Gene3D" id="2.60.40.3960">
    <property type="entry name" value="Velvet domain"/>
    <property type="match status" value="1"/>
</dbReference>
<dbReference type="GO" id="GO:0005634">
    <property type="term" value="C:nucleus"/>
    <property type="evidence" value="ECO:0007669"/>
    <property type="project" value="UniProtKB-SubCell"/>
</dbReference>
<dbReference type="InterPro" id="IPR037525">
    <property type="entry name" value="Velvet_dom"/>
</dbReference>
<keyword evidence="4" id="KW-0539">Nucleus</keyword>
<dbReference type="InterPro" id="IPR021740">
    <property type="entry name" value="Velvet"/>
</dbReference>
<evidence type="ECO:0000313" key="7">
    <source>
        <dbReference type="EMBL" id="OAC98660.1"/>
    </source>
</evidence>
<feature type="compositionally biased region" description="Polar residues" evidence="5">
    <location>
        <begin position="287"/>
        <end position="313"/>
    </location>
</feature>
<keyword evidence="3" id="KW-0804">Transcription</keyword>
<accession>A0A168HDI1</accession>
<keyword evidence="2" id="KW-0805">Transcription regulation</keyword>
<dbReference type="Proteomes" id="UP000077051">
    <property type="component" value="Unassembled WGS sequence"/>
</dbReference>
<feature type="region of interest" description="Disordered" evidence="5">
    <location>
        <begin position="203"/>
        <end position="313"/>
    </location>
</feature>
<evidence type="ECO:0000256" key="5">
    <source>
        <dbReference type="SAM" id="MobiDB-lite"/>
    </source>
</evidence>